<dbReference type="EMBL" id="BAAAEU010000001">
    <property type="protein sequence ID" value="GAA0706015.1"/>
    <property type="molecule type" value="Genomic_DNA"/>
</dbReference>
<keyword evidence="7" id="KW-1185">Reference proteome</keyword>
<dbReference type="InterPro" id="IPR036388">
    <property type="entry name" value="WH-like_DNA-bd_sf"/>
</dbReference>
<dbReference type="Gene3D" id="1.10.10.10">
    <property type="entry name" value="Winged helix-like DNA-binding domain superfamily/Winged helix DNA-binding domain"/>
    <property type="match status" value="1"/>
</dbReference>
<dbReference type="Pfam" id="PF00126">
    <property type="entry name" value="HTH_1"/>
    <property type="match status" value="1"/>
</dbReference>
<evidence type="ECO:0000256" key="2">
    <source>
        <dbReference type="ARBA" id="ARBA00023015"/>
    </source>
</evidence>
<sequence>MDRIGDISLFLRVLDLGSISAAARSFDLSVAVASQRLKRLEQQLGVRLLHRTTRRLHATPEGAALAERGRVLVEDLEALTTDLRQAGEQASGTLRMTASASFGRQYLSPLLPEFLSRYPKVRISVDLDDRLQDLVGAGYDLAIRIGALDDSNLVARRIATNRRVLCASPDYLARRGAPAAPADLAAHDCVILTGRQGRQDLWRMLDAAGRETSVRVTGRFECNYGEVLRDAAVAGLGIALHSTWHVWEDLRSGRLRHVLPEWQIPESAIHAVMPQRRLVPLRVRAFVDFLAEKFGDVPPWERDLAPHD</sequence>
<protein>
    <submittedName>
        <fullName evidence="6">LysR family transcriptional regulator</fullName>
    </submittedName>
</protein>
<name>A0ABN1ID35_9GAMM</name>
<comment type="caution">
    <text evidence="6">The sequence shown here is derived from an EMBL/GenBank/DDBJ whole genome shotgun (WGS) entry which is preliminary data.</text>
</comment>
<dbReference type="InterPro" id="IPR036390">
    <property type="entry name" value="WH_DNA-bd_sf"/>
</dbReference>
<keyword evidence="3" id="KW-0238">DNA-binding</keyword>
<feature type="domain" description="HTH lysR-type" evidence="5">
    <location>
        <begin position="1"/>
        <end position="59"/>
    </location>
</feature>
<dbReference type="RefSeq" id="WP_343786587.1">
    <property type="nucleotide sequence ID" value="NZ_BAAAEU010000001.1"/>
</dbReference>
<dbReference type="PROSITE" id="PS50931">
    <property type="entry name" value="HTH_LYSR"/>
    <property type="match status" value="1"/>
</dbReference>
<dbReference type="InterPro" id="IPR000847">
    <property type="entry name" value="LysR_HTH_N"/>
</dbReference>
<dbReference type="PANTHER" id="PTHR30537">
    <property type="entry name" value="HTH-TYPE TRANSCRIPTIONAL REGULATOR"/>
    <property type="match status" value="1"/>
</dbReference>
<dbReference type="InterPro" id="IPR005119">
    <property type="entry name" value="LysR_subst-bd"/>
</dbReference>
<organism evidence="6 7">
    <name type="scientific">Dokdonella soli</name>
    <dbReference type="NCBI Taxonomy" id="529810"/>
    <lineage>
        <taxon>Bacteria</taxon>
        <taxon>Pseudomonadati</taxon>
        <taxon>Pseudomonadota</taxon>
        <taxon>Gammaproteobacteria</taxon>
        <taxon>Lysobacterales</taxon>
        <taxon>Rhodanobacteraceae</taxon>
        <taxon>Dokdonella</taxon>
    </lineage>
</organism>
<comment type="similarity">
    <text evidence="1">Belongs to the LysR transcriptional regulatory family.</text>
</comment>
<evidence type="ECO:0000256" key="1">
    <source>
        <dbReference type="ARBA" id="ARBA00009437"/>
    </source>
</evidence>
<dbReference type="Gene3D" id="3.40.190.290">
    <property type="match status" value="1"/>
</dbReference>
<evidence type="ECO:0000313" key="7">
    <source>
        <dbReference type="Proteomes" id="UP001501523"/>
    </source>
</evidence>
<evidence type="ECO:0000256" key="4">
    <source>
        <dbReference type="ARBA" id="ARBA00023163"/>
    </source>
</evidence>
<accession>A0ABN1ID35</accession>
<dbReference type="CDD" id="cd08422">
    <property type="entry name" value="PBP2_CrgA_like"/>
    <property type="match status" value="1"/>
</dbReference>
<dbReference type="Proteomes" id="UP001501523">
    <property type="component" value="Unassembled WGS sequence"/>
</dbReference>
<keyword evidence="2" id="KW-0805">Transcription regulation</keyword>
<gene>
    <name evidence="6" type="ORF">GCM10009105_03910</name>
</gene>
<evidence type="ECO:0000259" key="5">
    <source>
        <dbReference type="PROSITE" id="PS50931"/>
    </source>
</evidence>
<keyword evidence="4" id="KW-0804">Transcription</keyword>
<dbReference type="SUPFAM" id="SSF53850">
    <property type="entry name" value="Periplasmic binding protein-like II"/>
    <property type="match status" value="1"/>
</dbReference>
<dbReference type="InterPro" id="IPR058163">
    <property type="entry name" value="LysR-type_TF_proteobact-type"/>
</dbReference>
<evidence type="ECO:0000256" key="3">
    <source>
        <dbReference type="ARBA" id="ARBA00023125"/>
    </source>
</evidence>
<evidence type="ECO:0000313" key="6">
    <source>
        <dbReference type="EMBL" id="GAA0706015.1"/>
    </source>
</evidence>
<reference evidence="6 7" key="1">
    <citation type="journal article" date="2019" name="Int. J. Syst. Evol. Microbiol.">
        <title>The Global Catalogue of Microorganisms (GCM) 10K type strain sequencing project: providing services to taxonomists for standard genome sequencing and annotation.</title>
        <authorList>
            <consortium name="The Broad Institute Genomics Platform"/>
            <consortium name="The Broad Institute Genome Sequencing Center for Infectious Disease"/>
            <person name="Wu L."/>
            <person name="Ma J."/>
        </authorList>
    </citation>
    <scope>NUCLEOTIDE SEQUENCE [LARGE SCALE GENOMIC DNA]</scope>
    <source>
        <strain evidence="6 7">JCM 15421</strain>
    </source>
</reference>
<dbReference type="Pfam" id="PF03466">
    <property type="entry name" value="LysR_substrate"/>
    <property type="match status" value="1"/>
</dbReference>
<dbReference type="PANTHER" id="PTHR30537:SF81">
    <property type="entry name" value="TRANSCRIPTIONAL REGULATOR-RELATED"/>
    <property type="match status" value="1"/>
</dbReference>
<dbReference type="SUPFAM" id="SSF46785">
    <property type="entry name" value="Winged helix' DNA-binding domain"/>
    <property type="match status" value="1"/>
</dbReference>
<proteinExistence type="inferred from homology"/>